<feature type="binding site" description="covalent" evidence="6">
    <location>
        <position position="45"/>
    </location>
    <ligand>
        <name>heme c</name>
        <dbReference type="ChEBI" id="CHEBI:61717"/>
    </ligand>
</feature>
<dbReference type="GO" id="GO:0005506">
    <property type="term" value="F:iron ion binding"/>
    <property type="evidence" value="ECO:0007669"/>
    <property type="project" value="InterPro"/>
</dbReference>
<dbReference type="InterPro" id="IPR051811">
    <property type="entry name" value="Cytochrome_c550/c551-like"/>
</dbReference>
<evidence type="ECO:0000313" key="11">
    <source>
        <dbReference type="Proteomes" id="UP000565468"/>
    </source>
</evidence>
<evidence type="ECO:0000259" key="9">
    <source>
        <dbReference type="PROSITE" id="PS51007"/>
    </source>
</evidence>
<evidence type="ECO:0000256" key="5">
    <source>
        <dbReference type="ARBA" id="ARBA00023004"/>
    </source>
</evidence>
<keyword evidence="1" id="KW-0813">Transport</keyword>
<feature type="domain" description="Cytochrome c" evidence="9">
    <location>
        <begin position="32"/>
        <end position="107"/>
    </location>
</feature>
<keyword evidence="11" id="KW-1185">Reference proteome</keyword>
<evidence type="ECO:0000256" key="3">
    <source>
        <dbReference type="ARBA" id="ARBA00022723"/>
    </source>
</evidence>
<evidence type="ECO:0000256" key="2">
    <source>
        <dbReference type="ARBA" id="ARBA00022617"/>
    </source>
</evidence>
<keyword evidence="2 6" id="KW-0349">Heme</keyword>
<name>A0A848M408_PAELE</name>
<sequence>MKKKFMKYCSILILCGLSTACGGDKPNENAGIEDSALPATYKQNCLSCHGGQLEGGFGPGLQTIGSKLTQEDIINVITNGQGRMPAFEKRLEENEILSIAEWLSDQQ</sequence>
<comment type="PTM">
    <text evidence="6">Binds 1 heme c group covalently per subunit.</text>
</comment>
<keyword evidence="3 7" id="KW-0479">Metal-binding</keyword>
<dbReference type="GO" id="GO:0020037">
    <property type="term" value="F:heme binding"/>
    <property type="evidence" value="ECO:0007669"/>
    <property type="project" value="InterPro"/>
</dbReference>
<dbReference type="PRINTS" id="PR00605">
    <property type="entry name" value="CYTCHROMECIC"/>
</dbReference>
<dbReference type="AlphaFoldDB" id="A0A848M408"/>
<dbReference type="RefSeq" id="WP_169503097.1">
    <property type="nucleotide sequence ID" value="NZ_JABBPN010000001.1"/>
</dbReference>
<comment type="caution">
    <text evidence="10">The sequence shown here is derived from an EMBL/GenBank/DDBJ whole genome shotgun (WGS) entry which is preliminary data.</text>
</comment>
<dbReference type="PANTHER" id="PTHR37823:SF4">
    <property type="entry name" value="MENAQUINOL-CYTOCHROME C REDUCTASE CYTOCHROME B_C SUBUNIT"/>
    <property type="match status" value="1"/>
</dbReference>
<feature type="binding site" description="axial binding residue" evidence="7">
    <location>
        <position position="84"/>
    </location>
    <ligand>
        <name>heme c</name>
        <dbReference type="ChEBI" id="CHEBI:61717"/>
    </ligand>
    <ligandPart>
        <name>Fe</name>
        <dbReference type="ChEBI" id="CHEBI:18248"/>
    </ligandPart>
</feature>
<evidence type="ECO:0000256" key="4">
    <source>
        <dbReference type="ARBA" id="ARBA00022982"/>
    </source>
</evidence>
<evidence type="ECO:0000256" key="7">
    <source>
        <dbReference type="PIRSR" id="PIRSR000025-2"/>
    </source>
</evidence>
<evidence type="ECO:0000256" key="6">
    <source>
        <dbReference type="PIRSR" id="PIRSR000025-1"/>
    </source>
</evidence>
<feature type="signal peptide" evidence="8">
    <location>
        <begin position="1"/>
        <end position="22"/>
    </location>
</feature>
<evidence type="ECO:0000256" key="1">
    <source>
        <dbReference type="ARBA" id="ARBA00022448"/>
    </source>
</evidence>
<dbReference type="SUPFAM" id="SSF46626">
    <property type="entry name" value="Cytochrome c"/>
    <property type="match status" value="1"/>
</dbReference>
<keyword evidence="5 7" id="KW-0408">Iron</keyword>
<dbReference type="Pfam" id="PF13442">
    <property type="entry name" value="Cytochrome_CBB3"/>
    <property type="match status" value="1"/>
</dbReference>
<reference evidence="10 11" key="1">
    <citation type="submission" date="2020-04" db="EMBL/GenBank/DDBJ databases">
        <title>Paenibacillus algicola sp. nov., a novel marine bacterium producing alginate lyase.</title>
        <authorList>
            <person name="Huang H."/>
        </authorList>
    </citation>
    <scope>NUCLEOTIDE SEQUENCE [LARGE SCALE GENOMIC DNA]</scope>
    <source>
        <strain evidence="10 11">L7-75</strain>
    </source>
</reference>
<organism evidence="10 11">
    <name type="scientific">Paenibacillus lemnae</name>
    <dbReference type="NCBI Taxonomy" id="1330551"/>
    <lineage>
        <taxon>Bacteria</taxon>
        <taxon>Bacillati</taxon>
        <taxon>Bacillota</taxon>
        <taxon>Bacilli</taxon>
        <taxon>Bacillales</taxon>
        <taxon>Paenibacillaceae</taxon>
        <taxon>Paenibacillus</taxon>
    </lineage>
</organism>
<dbReference type="Gene3D" id="1.10.760.10">
    <property type="entry name" value="Cytochrome c-like domain"/>
    <property type="match status" value="1"/>
</dbReference>
<dbReference type="InterPro" id="IPR012218">
    <property type="entry name" value="Cyt_c_BACSU-c550-type"/>
</dbReference>
<feature type="binding site" description="covalent" evidence="6">
    <location>
        <position position="48"/>
    </location>
    <ligand>
        <name>heme c</name>
        <dbReference type="ChEBI" id="CHEBI:61717"/>
    </ligand>
</feature>
<protein>
    <submittedName>
        <fullName evidence="10">Cytochrome c</fullName>
    </submittedName>
</protein>
<dbReference type="InterPro" id="IPR008168">
    <property type="entry name" value="Cyt_C_IC"/>
</dbReference>
<evidence type="ECO:0000256" key="8">
    <source>
        <dbReference type="SAM" id="SignalP"/>
    </source>
</evidence>
<feature type="chain" id="PRO_5032854956" evidence="8">
    <location>
        <begin position="23"/>
        <end position="107"/>
    </location>
</feature>
<dbReference type="PIRSF" id="PIRSF000025">
    <property type="entry name" value="Cytc_Bsub_c550"/>
    <property type="match status" value="1"/>
</dbReference>
<dbReference type="PROSITE" id="PS51257">
    <property type="entry name" value="PROKAR_LIPOPROTEIN"/>
    <property type="match status" value="1"/>
</dbReference>
<keyword evidence="8" id="KW-0732">Signal</keyword>
<dbReference type="InterPro" id="IPR036909">
    <property type="entry name" value="Cyt_c-like_dom_sf"/>
</dbReference>
<dbReference type="GO" id="GO:0009055">
    <property type="term" value="F:electron transfer activity"/>
    <property type="evidence" value="ECO:0007669"/>
    <property type="project" value="InterPro"/>
</dbReference>
<proteinExistence type="predicted"/>
<feature type="binding site" description="axial binding residue" evidence="7">
    <location>
        <position position="49"/>
    </location>
    <ligand>
        <name>heme c</name>
        <dbReference type="ChEBI" id="CHEBI:61717"/>
    </ligand>
    <ligandPart>
        <name>Fe</name>
        <dbReference type="ChEBI" id="CHEBI:18248"/>
    </ligandPart>
</feature>
<dbReference type="PROSITE" id="PS51007">
    <property type="entry name" value="CYTC"/>
    <property type="match status" value="1"/>
</dbReference>
<dbReference type="EMBL" id="JABBPN010000001">
    <property type="protein sequence ID" value="NMO94404.1"/>
    <property type="molecule type" value="Genomic_DNA"/>
</dbReference>
<keyword evidence="4" id="KW-0249">Electron transport</keyword>
<gene>
    <name evidence="10" type="ORF">HII30_01215</name>
</gene>
<dbReference type="InterPro" id="IPR009056">
    <property type="entry name" value="Cyt_c-like_dom"/>
</dbReference>
<dbReference type="Proteomes" id="UP000565468">
    <property type="component" value="Unassembled WGS sequence"/>
</dbReference>
<accession>A0A848M408</accession>
<dbReference type="PANTHER" id="PTHR37823">
    <property type="entry name" value="CYTOCHROME C-553-LIKE"/>
    <property type="match status" value="1"/>
</dbReference>
<evidence type="ECO:0000313" key="10">
    <source>
        <dbReference type="EMBL" id="NMO94404.1"/>
    </source>
</evidence>
<dbReference type="GO" id="GO:0016020">
    <property type="term" value="C:membrane"/>
    <property type="evidence" value="ECO:0007669"/>
    <property type="project" value="InterPro"/>
</dbReference>